<dbReference type="STRING" id="45354.A0A1L0BI98"/>
<dbReference type="Pfam" id="PF17900">
    <property type="entry name" value="Peptidase_M1_N"/>
    <property type="match status" value="2"/>
</dbReference>
<keyword evidence="17" id="KW-1185">Reference proteome</keyword>
<protein>
    <recommendedName>
        <fullName evidence="11">Aminopeptidase</fullName>
        <ecNumber evidence="11">3.4.11.-</ecNumber>
    </recommendedName>
</protein>
<dbReference type="GO" id="GO:0070006">
    <property type="term" value="F:metalloaminopeptidase activity"/>
    <property type="evidence" value="ECO:0007669"/>
    <property type="project" value="TreeGrafter"/>
</dbReference>
<dbReference type="GO" id="GO:0042277">
    <property type="term" value="F:peptide binding"/>
    <property type="evidence" value="ECO:0007669"/>
    <property type="project" value="TreeGrafter"/>
</dbReference>
<comment type="cofactor">
    <cofactor evidence="9 11">
        <name>Zn(2+)</name>
        <dbReference type="ChEBI" id="CHEBI:29105"/>
    </cofactor>
    <text evidence="9 11">Binds 1 zinc ion per subunit.</text>
</comment>
<keyword evidence="7 11" id="KW-0482">Metalloprotease</keyword>
<feature type="binding site" evidence="9">
    <location>
        <position position="340"/>
    </location>
    <ligand>
        <name>Zn(2+)</name>
        <dbReference type="ChEBI" id="CHEBI:29105"/>
        <note>catalytic</note>
    </ligand>
</feature>
<dbReference type="InterPro" id="IPR024571">
    <property type="entry name" value="ERAP1-like_C_dom"/>
</dbReference>
<dbReference type="FunFam" id="1.10.390.10:FF:000001">
    <property type="entry name" value="Aminopeptidase"/>
    <property type="match status" value="1"/>
</dbReference>
<dbReference type="EMBL" id="LT635757">
    <property type="protein sequence ID" value="SGZ49954.1"/>
    <property type="molecule type" value="Genomic_DNA"/>
</dbReference>
<feature type="domain" description="Aminopeptidase N-like N-terminal" evidence="15">
    <location>
        <begin position="12"/>
        <end position="115"/>
    </location>
</feature>
<keyword evidence="5 11" id="KW-0378">Hydrolase</keyword>
<dbReference type="SUPFAM" id="SSF55486">
    <property type="entry name" value="Metalloproteases ('zincins'), catalytic domain"/>
    <property type="match status" value="1"/>
</dbReference>
<keyword evidence="3 11" id="KW-0645">Protease</keyword>
<feature type="binding site" evidence="9">
    <location>
        <position position="344"/>
    </location>
    <ligand>
        <name>Zn(2+)</name>
        <dbReference type="ChEBI" id="CHEBI:29105"/>
        <note>catalytic</note>
    </ligand>
</feature>
<evidence type="ECO:0000256" key="5">
    <source>
        <dbReference type="ARBA" id="ARBA00022801"/>
    </source>
</evidence>
<feature type="domain" description="Peptidase M1 membrane alanine aminopeptidase" evidence="13">
    <location>
        <begin position="268"/>
        <end position="485"/>
    </location>
</feature>
<feature type="region of interest" description="Disordered" evidence="12">
    <location>
        <begin position="116"/>
        <end position="139"/>
    </location>
</feature>
<feature type="compositionally biased region" description="Basic and acidic residues" evidence="12">
    <location>
        <begin position="124"/>
        <end position="137"/>
    </location>
</feature>
<dbReference type="PRINTS" id="PR00756">
    <property type="entry name" value="ALADIPTASE"/>
</dbReference>
<evidence type="ECO:0000313" key="17">
    <source>
        <dbReference type="Proteomes" id="UP000182334"/>
    </source>
</evidence>
<dbReference type="OrthoDB" id="10031169at2759"/>
<sequence length="890" mass="101825">MELRLPQVVNCSHYNLTFTIDPQSETFDLNEEIELDVLTSGELLQLNAENMTVHAASWNGEAVKFSIDTENHLLNIFRKLIAGESAKLTLQCTAPMSSDMYGIYRSTYFKDEEEHEELASKSSFGEKNEELTTKQSDEESGDLNDIISAIRSVDVNEHSDVSNENYLISTQFEPLGARRAFPCIDDPARKSQFTLALVHPTGLEALSNSRILETQELDNKWTKTKFEKSPVMLTYLVAFAVGELECLLSQTLPISVWTLPEGSKNASFALEVAEKCLPFYEEIFNYKFPLQKLDLIAIPEFAKSAMENFGLITFKESDLLLNLESASQYKKEVVFETVAHEVAHQWFGNLVTMDFWDDLWLNEGFATWILWYTMDYFQPSWKVWENYIVYTLMTALTIDSRHSSHPIIMPLETINDIEQSGDNITYKKGCAVVVMLFDFLGKDTFFEGVRLYLRRFAWGNSKSSDLWQCLSEVSGEKIDQMMRCWTTRPGFPVVQVEEIGDNKIRLKQSRYFSTGILEHLDEPYVIPITFSTSQGSVKVILEETQMDIQVPEGPYFLNPGHTGYYLTAYLPSRLPELLKCELTCVDRIGALVDLDLLSSVGLYLVVSFLQLAEDFINFEDLNLLNAIVESYFDLMDVFLLDEQVWNGLCNLGKSMIKSHVSSCYVKKENDLEDVFEFKRTILRFASFIRDSSVDLYCDEQYDAFLQNPDSLDPNEATIVLRNVVRRGDRALWNNLWEVFKTEEDEFVKEDILSSLGNSSEPVVLREFLDLVLHSGLIKPQDIGMSLRPVTTTRLGVEVLWNWMVENWNILGSKLEFGSVTHLEVIGFCLSSLCTSKHLINLTEFFSNKDLSVFGSLFENSKEKIKSKIAKADQSLIEIKEWLISRNCILC</sequence>
<dbReference type="PANTHER" id="PTHR11533">
    <property type="entry name" value="PROTEASE M1 ZINC METALLOPROTEASE"/>
    <property type="match status" value="1"/>
</dbReference>
<proteinExistence type="inferred from homology"/>
<evidence type="ECO:0000256" key="11">
    <source>
        <dbReference type="RuleBase" id="RU364040"/>
    </source>
</evidence>
<feature type="active site" description="Proton acceptor" evidence="8">
    <location>
        <position position="341"/>
    </location>
</feature>
<dbReference type="Gene3D" id="2.60.40.1730">
    <property type="entry name" value="tricorn interacting facor f3 domain"/>
    <property type="match status" value="1"/>
</dbReference>
<dbReference type="AlphaFoldDB" id="A0A1L0BI98"/>
<evidence type="ECO:0000256" key="9">
    <source>
        <dbReference type="PIRSR" id="PIRSR634016-3"/>
    </source>
</evidence>
<evidence type="ECO:0000259" key="15">
    <source>
        <dbReference type="Pfam" id="PF17900"/>
    </source>
</evidence>
<evidence type="ECO:0000256" key="6">
    <source>
        <dbReference type="ARBA" id="ARBA00022833"/>
    </source>
</evidence>
<accession>A0A1L0BI98</accession>
<feature type="site" description="Transition state stabilizer" evidence="10">
    <location>
        <position position="426"/>
    </location>
</feature>
<dbReference type="GO" id="GO:0016020">
    <property type="term" value="C:membrane"/>
    <property type="evidence" value="ECO:0007669"/>
    <property type="project" value="TreeGrafter"/>
</dbReference>
<dbReference type="SUPFAM" id="SSF63737">
    <property type="entry name" value="Leukotriene A4 hydrolase N-terminal domain"/>
    <property type="match status" value="2"/>
</dbReference>
<dbReference type="InterPro" id="IPR027268">
    <property type="entry name" value="Peptidase_M4/M1_CTD_sf"/>
</dbReference>
<comment type="similarity">
    <text evidence="1 11">Belongs to the peptidase M1 family.</text>
</comment>
<name>A0A1L0BI98_9ASCO</name>
<dbReference type="Pfam" id="PF11838">
    <property type="entry name" value="ERAP1_C"/>
    <property type="match status" value="1"/>
</dbReference>
<dbReference type="Gene3D" id="1.10.390.10">
    <property type="entry name" value="Neutral Protease Domain 2"/>
    <property type="match status" value="1"/>
</dbReference>
<organism evidence="16 17">
    <name type="scientific">Sungouiella intermedia</name>
    <dbReference type="NCBI Taxonomy" id="45354"/>
    <lineage>
        <taxon>Eukaryota</taxon>
        <taxon>Fungi</taxon>
        <taxon>Dikarya</taxon>
        <taxon>Ascomycota</taxon>
        <taxon>Saccharomycotina</taxon>
        <taxon>Pichiomycetes</taxon>
        <taxon>Metschnikowiaceae</taxon>
        <taxon>Sungouiella</taxon>
    </lineage>
</organism>
<evidence type="ECO:0000256" key="12">
    <source>
        <dbReference type="SAM" id="MobiDB-lite"/>
    </source>
</evidence>
<dbReference type="InterPro" id="IPR045357">
    <property type="entry name" value="Aminopeptidase_N-like_N"/>
</dbReference>
<dbReference type="InterPro" id="IPR014782">
    <property type="entry name" value="Peptidase_M1_dom"/>
</dbReference>
<dbReference type="Gene3D" id="2.60.40.1910">
    <property type="match status" value="1"/>
</dbReference>
<dbReference type="GO" id="GO:0043171">
    <property type="term" value="P:peptide catabolic process"/>
    <property type="evidence" value="ECO:0007669"/>
    <property type="project" value="TreeGrafter"/>
</dbReference>
<dbReference type="InterPro" id="IPR050344">
    <property type="entry name" value="Peptidase_M1_aminopeptidases"/>
</dbReference>
<feature type="domain" description="ERAP1-like C-terminal" evidence="14">
    <location>
        <begin position="555"/>
        <end position="865"/>
    </location>
</feature>
<evidence type="ECO:0000256" key="1">
    <source>
        <dbReference type="ARBA" id="ARBA00010136"/>
    </source>
</evidence>
<evidence type="ECO:0000259" key="14">
    <source>
        <dbReference type="Pfam" id="PF11838"/>
    </source>
</evidence>
<evidence type="ECO:0000313" key="16">
    <source>
        <dbReference type="EMBL" id="SGZ49954.1"/>
    </source>
</evidence>
<evidence type="ECO:0000259" key="13">
    <source>
        <dbReference type="Pfam" id="PF01433"/>
    </source>
</evidence>
<evidence type="ECO:0000256" key="8">
    <source>
        <dbReference type="PIRSR" id="PIRSR634016-1"/>
    </source>
</evidence>
<evidence type="ECO:0000256" key="10">
    <source>
        <dbReference type="PIRSR" id="PIRSR634016-4"/>
    </source>
</evidence>
<dbReference type="Proteomes" id="UP000182334">
    <property type="component" value="Chromosome II"/>
</dbReference>
<dbReference type="EC" id="3.4.11.-" evidence="11"/>
<evidence type="ECO:0000256" key="2">
    <source>
        <dbReference type="ARBA" id="ARBA00022438"/>
    </source>
</evidence>
<dbReference type="InterPro" id="IPR042097">
    <property type="entry name" value="Aminopeptidase_N-like_N_sf"/>
</dbReference>
<dbReference type="GO" id="GO:0005737">
    <property type="term" value="C:cytoplasm"/>
    <property type="evidence" value="ECO:0007669"/>
    <property type="project" value="TreeGrafter"/>
</dbReference>
<keyword evidence="6 9" id="KW-0862">Zinc</keyword>
<dbReference type="Pfam" id="PF01433">
    <property type="entry name" value="Peptidase_M1"/>
    <property type="match status" value="1"/>
</dbReference>
<feature type="binding site" evidence="9">
    <location>
        <position position="363"/>
    </location>
    <ligand>
        <name>Zn(2+)</name>
        <dbReference type="ChEBI" id="CHEBI:29105"/>
        <note>catalytic</note>
    </ligand>
</feature>
<keyword evidence="2 11" id="KW-0031">Aminopeptidase</keyword>
<reference evidence="16 17" key="1">
    <citation type="submission" date="2016-10" db="EMBL/GenBank/DDBJ databases">
        <authorList>
            <person name="de Groot N.N."/>
        </authorList>
    </citation>
    <scope>NUCLEOTIDE SEQUENCE [LARGE SCALE GENOMIC DNA]</scope>
    <source>
        <strain evidence="16 17">CBS 141442</strain>
    </source>
</reference>
<dbReference type="GO" id="GO:0006508">
    <property type="term" value="P:proteolysis"/>
    <property type="evidence" value="ECO:0007669"/>
    <property type="project" value="UniProtKB-KW"/>
</dbReference>
<dbReference type="InterPro" id="IPR034016">
    <property type="entry name" value="M1_APN-typ"/>
</dbReference>
<dbReference type="PANTHER" id="PTHR11533:SF174">
    <property type="entry name" value="PUROMYCIN-SENSITIVE AMINOPEPTIDASE-RELATED"/>
    <property type="match status" value="1"/>
</dbReference>
<dbReference type="GO" id="GO:0008270">
    <property type="term" value="F:zinc ion binding"/>
    <property type="evidence" value="ECO:0007669"/>
    <property type="project" value="UniProtKB-UniRule"/>
</dbReference>
<evidence type="ECO:0000256" key="3">
    <source>
        <dbReference type="ARBA" id="ARBA00022670"/>
    </source>
</evidence>
<evidence type="ECO:0000256" key="7">
    <source>
        <dbReference type="ARBA" id="ARBA00023049"/>
    </source>
</evidence>
<dbReference type="Gene3D" id="1.25.50.20">
    <property type="match status" value="1"/>
</dbReference>
<feature type="domain" description="Aminopeptidase N-like N-terminal" evidence="15">
    <location>
        <begin position="159"/>
        <end position="236"/>
    </location>
</feature>
<gene>
    <name evidence="16" type="ORF">SAMEA4029010_CIC11G00000003869</name>
</gene>
<dbReference type="InterPro" id="IPR001930">
    <property type="entry name" value="Peptidase_M1"/>
</dbReference>
<dbReference type="CDD" id="cd09601">
    <property type="entry name" value="M1_APN-Q_like"/>
    <property type="match status" value="1"/>
</dbReference>
<keyword evidence="4 9" id="KW-0479">Metal-binding</keyword>
<evidence type="ECO:0000256" key="4">
    <source>
        <dbReference type="ARBA" id="ARBA00022723"/>
    </source>
</evidence>